<feature type="domain" description="PseI/NeuA/B-like" evidence="1">
    <location>
        <begin position="28"/>
        <end position="281"/>
    </location>
</feature>
<organism evidence="2 3">
    <name type="scientific">Salipiger thiooxidans</name>
    <dbReference type="NCBI Taxonomy" id="282683"/>
    <lineage>
        <taxon>Bacteria</taxon>
        <taxon>Pseudomonadati</taxon>
        <taxon>Pseudomonadota</taxon>
        <taxon>Alphaproteobacteria</taxon>
        <taxon>Rhodobacterales</taxon>
        <taxon>Roseobacteraceae</taxon>
        <taxon>Salipiger</taxon>
    </lineage>
</organism>
<dbReference type="Gene3D" id="3.20.20.70">
    <property type="entry name" value="Aldolase class I"/>
    <property type="match status" value="1"/>
</dbReference>
<dbReference type="InterPro" id="IPR013785">
    <property type="entry name" value="Aldolase_TIM"/>
</dbReference>
<dbReference type="InterPro" id="IPR051690">
    <property type="entry name" value="PseI-like"/>
</dbReference>
<accession>A0A1G7MTJ7</accession>
<dbReference type="AlphaFoldDB" id="A0A1G7MTJ7"/>
<keyword evidence="3" id="KW-1185">Reference proteome</keyword>
<evidence type="ECO:0000313" key="2">
    <source>
        <dbReference type="EMBL" id="SDF65158.1"/>
    </source>
</evidence>
<dbReference type="InterPro" id="IPR013132">
    <property type="entry name" value="PseI/NeuA/B-like_N"/>
</dbReference>
<name>A0A1G7MTJ7_9RHOB</name>
<dbReference type="GO" id="GO:0016051">
    <property type="term" value="P:carbohydrate biosynthetic process"/>
    <property type="evidence" value="ECO:0007669"/>
    <property type="project" value="InterPro"/>
</dbReference>
<dbReference type="OrthoDB" id="9781701at2"/>
<dbReference type="RefSeq" id="WP_089964202.1">
    <property type="nucleotide sequence ID" value="NZ_FNAV01000042.1"/>
</dbReference>
<sequence>MSQTKSPVQVIAEIGCNHKGDMEIAKELIRVAAHVCKADVAKFQKRHNRELLTAEQYNTPHPVPSNAYGDTYGAHREFLEFTPEQHQELIAECKANGIAYSTSVWDLTSAKEMAVLNPPLLKIPSATNQHYDLQGYLCENYEGEIHVSTGMSTGNEIADLVKFYAERGRAKDLVVYSCTSGYPVAFEDICLFEIRNLMEKFGATVKGIGFSGHHLGIAADVAALAVGRAMEADGKGKFTHIERHFTLDRTWKGTDHAASLEPDGLRRLCRDLKNVDLALEYKGQEILPVEQVQRDKLKWVKEQHAKAS</sequence>
<evidence type="ECO:0000313" key="3">
    <source>
        <dbReference type="Proteomes" id="UP000198994"/>
    </source>
</evidence>
<dbReference type="GO" id="GO:0047444">
    <property type="term" value="F:N-acylneuraminate-9-phosphate synthase activity"/>
    <property type="evidence" value="ECO:0007669"/>
    <property type="project" value="TreeGrafter"/>
</dbReference>
<protein>
    <submittedName>
        <fullName evidence="2">N-acetylneuraminate synthase</fullName>
    </submittedName>
</protein>
<dbReference type="Pfam" id="PF03102">
    <property type="entry name" value="NeuB"/>
    <property type="match status" value="1"/>
</dbReference>
<evidence type="ECO:0000259" key="1">
    <source>
        <dbReference type="Pfam" id="PF03102"/>
    </source>
</evidence>
<gene>
    <name evidence="2" type="ORF">SAMN04488105_1421</name>
</gene>
<dbReference type="STRING" id="282683.SAMN04488105_1421"/>
<dbReference type="Proteomes" id="UP000198994">
    <property type="component" value="Unassembled WGS sequence"/>
</dbReference>
<dbReference type="PANTHER" id="PTHR42966:SF1">
    <property type="entry name" value="SIALIC ACID SYNTHASE"/>
    <property type="match status" value="1"/>
</dbReference>
<dbReference type="EMBL" id="FNAV01000042">
    <property type="protein sequence ID" value="SDF65158.1"/>
    <property type="molecule type" value="Genomic_DNA"/>
</dbReference>
<proteinExistence type="predicted"/>
<dbReference type="PANTHER" id="PTHR42966">
    <property type="entry name" value="N-ACETYLNEURAMINATE SYNTHASE"/>
    <property type="match status" value="1"/>
</dbReference>
<reference evidence="3" key="1">
    <citation type="submission" date="2016-10" db="EMBL/GenBank/DDBJ databases">
        <authorList>
            <person name="Varghese N."/>
            <person name="Submissions S."/>
        </authorList>
    </citation>
    <scope>NUCLEOTIDE SEQUENCE [LARGE SCALE GENOMIC DNA]</scope>
    <source>
        <strain evidence="3">DSM 10146</strain>
    </source>
</reference>
<dbReference type="SUPFAM" id="SSF51569">
    <property type="entry name" value="Aldolase"/>
    <property type="match status" value="1"/>
</dbReference>